<organism evidence="1 2">
    <name type="scientific">Trifolium subterraneum</name>
    <name type="common">Subterranean clover</name>
    <dbReference type="NCBI Taxonomy" id="3900"/>
    <lineage>
        <taxon>Eukaryota</taxon>
        <taxon>Viridiplantae</taxon>
        <taxon>Streptophyta</taxon>
        <taxon>Embryophyta</taxon>
        <taxon>Tracheophyta</taxon>
        <taxon>Spermatophyta</taxon>
        <taxon>Magnoliopsida</taxon>
        <taxon>eudicotyledons</taxon>
        <taxon>Gunneridae</taxon>
        <taxon>Pentapetalae</taxon>
        <taxon>rosids</taxon>
        <taxon>fabids</taxon>
        <taxon>Fabales</taxon>
        <taxon>Fabaceae</taxon>
        <taxon>Papilionoideae</taxon>
        <taxon>50 kb inversion clade</taxon>
        <taxon>NPAAA clade</taxon>
        <taxon>Hologalegina</taxon>
        <taxon>IRL clade</taxon>
        <taxon>Trifolieae</taxon>
        <taxon>Trifolium</taxon>
    </lineage>
</organism>
<name>A0A2Z6MJW4_TRISU</name>
<reference evidence="2" key="1">
    <citation type="journal article" date="2017" name="Front. Plant Sci.">
        <title>Climate Clever Clovers: New Paradigm to Reduce the Environmental Footprint of Ruminants by Breeding Low Methanogenic Forages Utilizing Haplotype Variation.</title>
        <authorList>
            <person name="Kaur P."/>
            <person name="Appels R."/>
            <person name="Bayer P.E."/>
            <person name="Keeble-Gagnere G."/>
            <person name="Wang J."/>
            <person name="Hirakawa H."/>
            <person name="Shirasawa K."/>
            <person name="Vercoe P."/>
            <person name="Stefanova K."/>
            <person name="Durmic Z."/>
            <person name="Nichols P."/>
            <person name="Revell C."/>
            <person name="Isobe S.N."/>
            <person name="Edwards D."/>
            <person name="Erskine W."/>
        </authorList>
    </citation>
    <scope>NUCLEOTIDE SEQUENCE [LARGE SCALE GENOMIC DNA]</scope>
    <source>
        <strain evidence="2">cv. Daliak</strain>
    </source>
</reference>
<dbReference type="EMBL" id="DF973511">
    <property type="protein sequence ID" value="GAU32926.1"/>
    <property type="molecule type" value="Genomic_DNA"/>
</dbReference>
<sequence>MQENEGLLKAIRYEQDVVILNRLVMVARRPHIIGWMKITWMGLIGRMGALGLLDSLVEVEGNARWSGFDSIDLNADSLSIAKVIQ</sequence>
<gene>
    <name evidence="1" type="ORF">TSUD_152870</name>
</gene>
<dbReference type="AlphaFoldDB" id="A0A2Z6MJW4"/>
<protein>
    <submittedName>
        <fullName evidence="1">Uncharacterized protein</fullName>
    </submittedName>
</protein>
<evidence type="ECO:0000313" key="2">
    <source>
        <dbReference type="Proteomes" id="UP000242715"/>
    </source>
</evidence>
<accession>A0A2Z6MJW4</accession>
<evidence type="ECO:0000313" key="1">
    <source>
        <dbReference type="EMBL" id="GAU32926.1"/>
    </source>
</evidence>
<proteinExistence type="predicted"/>
<keyword evidence="2" id="KW-1185">Reference proteome</keyword>
<dbReference type="Proteomes" id="UP000242715">
    <property type="component" value="Unassembled WGS sequence"/>
</dbReference>